<feature type="transmembrane region" description="Helical" evidence="1">
    <location>
        <begin position="12"/>
        <end position="32"/>
    </location>
</feature>
<gene>
    <name evidence="2" type="ORF">NOCA1190022</name>
</gene>
<keyword evidence="1" id="KW-0812">Transmembrane</keyword>
<dbReference type="EMBL" id="CZKB01000011">
    <property type="protein sequence ID" value="CUR59660.1"/>
    <property type="molecule type" value="Genomic_DNA"/>
</dbReference>
<evidence type="ECO:0000256" key="1">
    <source>
        <dbReference type="SAM" id="Phobius"/>
    </source>
</evidence>
<evidence type="ECO:0000313" key="2">
    <source>
        <dbReference type="EMBL" id="CUR59660.1"/>
    </source>
</evidence>
<feature type="transmembrane region" description="Helical" evidence="1">
    <location>
        <begin position="89"/>
        <end position="107"/>
    </location>
</feature>
<organism evidence="2">
    <name type="scientific">metagenome</name>
    <dbReference type="NCBI Taxonomy" id="256318"/>
    <lineage>
        <taxon>unclassified sequences</taxon>
        <taxon>metagenomes</taxon>
    </lineage>
</organism>
<keyword evidence="1" id="KW-1133">Transmembrane helix</keyword>
<feature type="transmembrane region" description="Helical" evidence="1">
    <location>
        <begin position="181"/>
        <end position="204"/>
    </location>
</feature>
<reference evidence="2" key="1">
    <citation type="submission" date="2015-08" db="EMBL/GenBank/DDBJ databases">
        <authorList>
            <person name="Babu N.S."/>
            <person name="Beckwith C.J."/>
            <person name="Beseler K.G."/>
            <person name="Brison A."/>
            <person name="Carone J.V."/>
            <person name="Caskin T.P."/>
            <person name="Diamond M."/>
            <person name="Durham M.E."/>
            <person name="Foxe J.M."/>
            <person name="Go M."/>
            <person name="Henderson B.A."/>
            <person name="Jones I.B."/>
            <person name="McGettigan J.A."/>
            <person name="Micheletti S.J."/>
            <person name="Nasrallah M.E."/>
            <person name="Ortiz D."/>
            <person name="Piller C.R."/>
            <person name="Privatt S.R."/>
            <person name="Schneider S.L."/>
            <person name="Sharp S."/>
            <person name="Smith T.C."/>
            <person name="Stanton J.D."/>
            <person name="Ullery H.E."/>
            <person name="Wilson R.J."/>
            <person name="Serrano M.G."/>
            <person name="Buck G."/>
            <person name="Lee V."/>
            <person name="Wang Y."/>
            <person name="Carvalho R."/>
            <person name="Voegtly L."/>
            <person name="Shi R."/>
            <person name="Duckworth R."/>
            <person name="Johnson A."/>
            <person name="Loviza R."/>
            <person name="Walstead R."/>
            <person name="Shah Z."/>
            <person name="Kiflezghi M."/>
            <person name="Wade K."/>
            <person name="Ball S.L."/>
            <person name="Bradley K.W."/>
            <person name="Asai D.J."/>
            <person name="Bowman C.A."/>
            <person name="Russell D.A."/>
            <person name="Pope W.H."/>
            <person name="Jacobs-Sera D."/>
            <person name="Hendrix R.W."/>
            <person name="Hatfull G.F."/>
        </authorList>
    </citation>
    <scope>NUCLEOTIDE SEQUENCE</scope>
</reference>
<dbReference type="AlphaFoldDB" id="A0A2P2CCF2"/>
<name>A0A2P2CCF2_9ZZZZ</name>
<accession>A0A2P2CCF2</accession>
<feature type="transmembrane region" description="Helical" evidence="1">
    <location>
        <begin position="113"/>
        <end position="134"/>
    </location>
</feature>
<proteinExistence type="predicted"/>
<protein>
    <submittedName>
        <fullName evidence="2">Uncharacterized protein</fullName>
    </submittedName>
</protein>
<keyword evidence="1" id="KW-0472">Membrane</keyword>
<sequence length="287" mass="31364">MASLLDDQRAVAQLIVPLISVTAAALIAFLTASTRKRLPDERERQWRELAELKNIGESDAAIVRSIHRSHLSQKVATQAVPRSEATEDLVADVYASVVGVTVAVLVFEANTLLGWAILTGYGVCQSVCLAWSHWNVRDNARRREEVAQAFLAEQSPLRAPVPLRLRRRSTRGAQLRGTIRFVTLSGLLLALAQWAAGAVIWLVGQSPASVMLYVVLTALAIGSLAAIGWVMSVALRAEGRTMALRSWVVDDNLSEAGALSRGSSSATRTARRRWVHPAPRRSRRFDS</sequence>
<feature type="transmembrane region" description="Helical" evidence="1">
    <location>
        <begin position="210"/>
        <end position="235"/>
    </location>
</feature>